<dbReference type="InterPro" id="IPR006059">
    <property type="entry name" value="SBP"/>
</dbReference>
<dbReference type="CDD" id="cd13585">
    <property type="entry name" value="PBP2_TMBP_like"/>
    <property type="match status" value="1"/>
</dbReference>
<dbReference type="PROSITE" id="PS51257">
    <property type="entry name" value="PROKAR_LIPOPROTEIN"/>
    <property type="match status" value="1"/>
</dbReference>
<sequence>MKKIFSIVLLIISMLMTACGGNKTQEVQELSTEVLPKDTVAELRIWSWDVAAKGLRDTVESFNKIYPNVKVIVEEVGTGDTYQKLTIGLNSNTGLPDIVTVETDAFVKYPPNFPNGFVDLTPVAGNLREDFDPSKWELGSFEGHILALPWDSAPGAMFYRRDMFAKAGIDPQSIVTWDDFIEAGKAVQAANPEVKMFPINYAKGAYVHNMIMNSQGSGTFNEKGEIIVGNEESLRSFNLQKKMLDEGLTYNADSWNTLVIATKNSEVATVAYGGWWGGTLKDQMPEQSGKWGVIPFPAFTEGQNTANYVGGASLAIPSQSKNHQLAWEFIKNALVNKENQVMMYKKYDLFPAYLPSFKDEYFELGDPYFAGQKVGRFLSDIVPNINKNYSNEDSSEAGDYVLAAQAAVLTGSKDPKTELEKAAKAISEATGRVIAK</sequence>
<dbReference type="Pfam" id="PF01547">
    <property type="entry name" value="SBP_bac_1"/>
    <property type="match status" value="1"/>
</dbReference>
<dbReference type="Gene3D" id="3.40.190.10">
    <property type="entry name" value="Periplasmic binding protein-like II"/>
    <property type="match status" value="1"/>
</dbReference>
<dbReference type="AlphaFoldDB" id="A0A9W6LNJ7"/>
<reference evidence="2" key="1">
    <citation type="submission" date="2022-12" db="EMBL/GenBank/DDBJ databases">
        <title>Reference genome sequencing for broad-spectrum identification of bacterial and archaeal isolates by mass spectrometry.</title>
        <authorList>
            <person name="Sekiguchi Y."/>
            <person name="Tourlousse D.M."/>
        </authorList>
    </citation>
    <scope>NUCLEOTIDE SEQUENCE</scope>
    <source>
        <strain evidence="2">10succ1</strain>
    </source>
</reference>
<keyword evidence="3" id="KW-1185">Reference proteome</keyword>
<protein>
    <submittedName>
        <fullName evidence="2">ABC transporter substrate-binding protein</fullName>
    </submittedName>
</protein>
<dbReference type="SUPFAM" id="SSF53850">
    <property type="entry name" value="Periplasmic binding protein-like II"/>
    <property type="match status" value="1"/>
</dbReference>
<accession>A0A9W6LNJ7</accession>
<evidence type="ECO:0000313" key="3">
    <source>
        <dbReference type="Proteomes" id="UP001144471"/>
    </source>
</evidence>
<dbReference type="Proteomes" id="UP001144471">
    <property type="component" value="Unassembled WGS sequence"/>
</dbReference>
<feature type="signal peptide" evidence="1">
    <location>
        <begin position="1"/>
        <end position="20"/>
    </location>
</feature>
<keyword evidence="1" id="KW-0732">Signal</keyword>
<dbReference type="PANTHER" id="PTHR43649:SF12">
    <property type="entry name" value="DIACETYLCHITOBIOSE BINDING PROTEIN DASA"/>
    <property type="match status" value="1"/>
</dbReference>
<dbReference type="RefSeq" id="WP_281836368.1">
    <property type="nucleotide sequence ID" value="NZ_BSDY01000011.1"/>
</dbReference>
<name>A0A9W6LNJ7_9FUSO</name>
<dbReference type="InterPro" id="IPR050490">
    <property type="entry name" value="Bact_solute-bd_prot1"/>
</dbReference>
<comment type="caution">
    <text evidence="2">The sequence shown here is derived from an EMBL/GenBank/DDBJ whole genome shotgun (WGS) entry which is preliminary data.</text>
</comment>
<evidence type="ECO:0000313" key="2">
    <source>
        <dbReference type="EMBL" id="GLI56959.1"/>
    </source>
</evidence>
<feature type="chain" id="PRO_5040990772" evidence="1">
    <location>
        <begin position="21"/>
        <end position="436"/>
    </location>
</feature>
<proteinExistence type="predicted"/>
<organism evidence="2 3">
    <name type="scientific">Propionigenium maris DSM 9537</name>
    <dbReference type="NCBI Taxonomy" id="1123000"/>
    <lineage>
        <taxon>Bacteria</taxon>
        <taxon>Fusobacteriati</taxon>
        <taxon>Fusobacteriota</taxon>
        <taxon>Fusobacteriia</taxon>
        <taxon>Fusobacteriales</taxon>
        <taxon>Fusobacteriaceae</taxon>
        <taxon>Propionigenium</taxon>
    </lineage>
</organism>
<gene>
    <name evidence="2" type="ORF">PM10SUCC1_24730</name>
</gene>
<dbReference type="EMBL" id="BSDY01000011">
    <property type="protein sequence ID" value="GLI56959.1"/>
    <property type="molecule type" value="Genomic_DNA"/>
</dbReference>
<dbReference type="PANTHER" id="PTHR43649">
    <property type="entry name" value="ARABINOSE-BINDING PROTEIN-RELATED"/>
    <property type="match status" value="1"/>
</dbReference>
<evidence type="ECO:0000256" key="1">
    <source>
        <dbReference type="SAM" id="SignalP"/>
    </source>
</evidence>